<dbReference type="KEGG" id="dph:EHF33_11825"/>
<dbReference type="PANTHER" id="PTHR45586">
    <property type="entry name" value="TPR REPEAT-CONTAINING PROTEIN PA4667"/>
    <property type="match status" value="1"/>
</dbReference>
<reference evidence="4 5" key="1">
    <citation type="submission" date="2018-11" db="EMBL/GenBank/DDBJ databases">
        <title>Deinococcus shelandsis sp. nov., isolated from South Shetland Islands soil of Antarctica.</title>
        <authorList>
            <person name="Tian J."/>
        </authorList>
    </citation>
    <scope>NUCLEOTIDE SEQUENCE [LARGE SCALE GENOMIC DNA]</scope>
    <source>
        <strain evidence="4 5">S14-83T</strain>
    </source>
</reference>
<feature type="chain" id="PRO_5017939622" evidence="3">
    <location>
        <begin position="42"/>
        <end position="585"/>
    </location>
</feature>
<dbReference type="InterPro" id="IPR006311">
    <property type="entry name" value="TAT_signal"/>
</dbReference>
<dbReference type="Pfam" id="PF13432">
    <property type="entry name" value="TPR_16"/>
    <property type="match status" value="3"/>
</dbReference>
<evidence type="ECO:0000256" key="3">
    <source>
        <dbReference type="SAM" id="SignalP"/>
    </source>
</evidence>
<dbReference type="Gene3D" id="1.25.40.10">
    <property type="entry name" value="Tetratricopeptide repeat domain"/>
    <property type="match status" value="4"/>
</dbReference>
<accession>A0A3G8YQ79</accession>
<feature type="signal peptide" evidence="3">
    <location>
        <begin position="1"/>
        <end position="41"/>
    </location>
</feature>
<sequence>MKTRLPSPLAPAYPAPAPSRRRWVALSFLTLALATAPLARAQTMVDTLQTINISNTLDQQSVTGGQAAIDRAKALKAQLEKQQAQAQAEVPAAPGSPVSPVAAPSALPAAALAPAVPLTDAQIVRLNSAKALFAQSKWAQARTIYEELISENYQQPEPHFGLALSLFALSDLTGARFELGQFVALSPASFEGPYNLGIIAVKNKEYDEALKQFTAAAALSGDAAPTARRQVLEALAGEQNRRQDYAALSATLTQALAIDPSDANLRYRLGQAVALSGNGAGALPLLYGALQNDATRAGAALLIADIYAAQNLPDRAVRELDSAAGGQLSGTDRSRLLVRKAQLLQLQNKVPAAAQAAKEAVQADSRSASAASTLAGLLASNGDLKGSLSAWQKAAALEAGNASIFLNLAAVQLALGQNAEARRSAELTLKLADSPAPTPADLATQARAAFVQGVSAYRLKDYSAAAKALSGSAAKQPSAETSLWLGLSAYALKDYPAAIAALSDSVRLGDTLSARLNLGAALLSAGRFAEAEPTLRSVAVEDPKNAAAWYQLGLSRKAQGKDAEAKTAFTSAAKLGLAAAKAELK</sequence>
<proteinExistence type="predicted"/>
<keyword evidence="5" id="KW-1185">Reference proteome</keyword>
<protein>
    <submittedName>
        <fullName evidence="4">Tetratricopeptide repeat protein</fullName>
    </submittedName>
</protein>
<dbReference type="InterPro" id="IPR019734">
    <property type="entry name" value="TPR_rpt"/>
</dbReference>
<dbReference type="InterPro" id="IPR011990">
    <property type="entry name" value="TPR-like_helical_dom_sf"/>
</dbReference>
<gene>
    <name evidence="4" type="ORF">EHF33_11825</name>
</gene>
<dbReference type="OrthoDB" id="58383at2"/>
<organism evidence="4 5">
    <name type="scientific">Deinococcus psychrotolerans</name>
    <dbReference type="NCBI Taxonomy" id="2489213"/>
    <lineage>
        <taxon>Bacteria</taxon>
        <taxon>Thermotogati</taxon>
        <taxon>Deinococcota</taxon>
        <taxon>Deinococci</taxon>
        <taxon>Deinococcales</taxon>
        <taxon>Deinococcaceae</taxon>
        <taxon>Deinococcus</taxon>
    </lineage>
</organism>
<dbReference type="EMBL" id="CP034183">
    <property type="protein sequence ID" value="AZI43346.1"/>
    <property type="molecule type" value="Genomic_DNA"/>
</dbReference>
<dbReference type="InterPro" id="IPR051012">
    <property type="entry name" value="CellSynth/LPSAsmb/PSIAsmb"/>
</dbReference>
<dbReference type="RefSeq" id="WP_124871719.1">
    <property type="nucleotide sequence ID" value="NZ_CP034183.1"/>
</dbReference>
<dbReference type="SUPFAM" id="SSF48452">
    <property type="entry name" value="TPR-like"/>
    <property type="match status" value="2"/>
</dbReference>
<dbReference type="Proteomes" id="UP000276417">
    <property type="component" value="Chromosome 1"/>
</dbReference>
<keyword evidence="1" id="KW-0677">Repeat</keyword>
<evidence type="ECO:0000313" key="5">
    <source>
        <dbReference type="Proteomes" id="UP000276417"/>
    </source>
</evidence>
<dbReference type="AlphaFoldDB" id="A0A3G8YQ79"/>
<evidence type="ECO:0000313" key="4">
    <source>
        <dbReference type="EMBL" id="AZI43346.1"/>
    </source>
</evidence>
<keyword evidence="2" id="KW-0802">TPR repeat</keyword>
<evidence type="ECO:0000256" key="1">
    <source>
        <dbReference type="ARBA" id="ARBA00022737"/>
    </source>
</evidence>
<name>A0A3G8YQ79_9DEIO</name>
<dbReference type="PANTHER" id="PTHR45586:SF14">
    <property type="entry name" value="TETRATRICOPEPTIDE TPR_2 REPEAT PROTEIN"/>
    <property type="match status" value="1"/>
</dbReference>
<dbReference type="PROSITE" id="PS51318">
    <property type="entry name" value="TAT"/>
    <property type="match status" value="1"/>
</dbReference>
<keyword evidence="3" id="KW-0732">Signal</keyword>
<evidence type="ECO:0000256" key="2">
    <source>
        <dbReference type="ARBA" id="ARBA00022803"/>
    </source>
</evidence>
<dbReference type="SMART" id="SM00028">
    <property type="entry name" value="TPR"/>
    <property type="match status" value="7"/>
</dbReference>